<reference evidence="1" key="2">
    <citation type="submission" date="2020-11" db="EMBL/GenBank/DDBJ databases">
        <authorList>
            <person name="McCartney M.A."/>
            <person name="Auch B."/>
            <person name="Kono T."/>
            <person name="Mallez S."/>
            <person name="Becker A."/>
            <person name="Gohl D.M."/>
            <person name="Silverstein K.A.T."/>
            <person name="Koren S."/>
            <person name="Bechman K.B."/>
            <person name="Herman A."/>
            <person name="Abrahante J.E."/>
            <person name="Garbe J."/>
        </authorList>
    </citation>
    <scope>NUCLEOTIDE SEQUENCE</scope>
    <source>
        <strain evidence="1">Duluth1</strain>
        <tissue evidence="1">Whole animal</tissue>
    </source>
</reference>
<gene>
    <name evidence="1" type="ORF">DPMN_053433</name>
</gene>
<keyword evidence="2" id="KW-1185">Reference proteome</keyword>
<comment type="caution">
    <text evidence="1">The sequence shown here is derived from an EMBL/GenBank/DDBJ whole genome shotgun (WGS) entry which is preliminary data.</text>
</comment>
<accession>A0A9D4HQ89</accession>
<reference evidence="1" key="1">
    <citation type="journal article" date="2019" name="bioRxiv">
        <title>The Genome of the Zebra Mussel, Dreissena polymorpha: A Resource for Invasive Species Research.</title>
        <authorList>
            <person name="McCartney M.A."/>
            <person name="Auch B."/>
            <person name="Kono T."/>
            <person name="Mallez S."/>
            <person name="Zhang Y."/>
            <person name="Obille A."/>
            <person name="Becker A."/>
            <person name="Abrahante J.E."/>
            <person name="Garbe J."/>
            <person name="Badalamenti J.P."/>
            <person name="Herman A."/>
            <person name="Mangelson H."/>
            <person name="Liachko I."/>
            <person name="Sullivan S."/>
            <person name="Sone E.D."/>
            <person name="Koren S."/>
            <person name="Silverstein K.A.T."/>
            <person name="Beckman K.B."/>
            <person name="Gohl D.M."/>
        </authorList>
    </citation>
    <scope>NUCLEOTIDE SEQUENCE</scope>
    <source>
        <strain evidence="1">Duluth1</strain>
        <tissue evidence="1">Whole animal</tissue>
    </source>
</reference>
<organism evidence="1 2">
    <name type="scientific">Dreissena polymorpha</name>
    <name type="common">Zebra mussel</name>
    <name type="synonym">Mytilus polymorpha</name>
    <dbReference type="NCBI Taxonomy" id="45954"/>
    <lineage>
        <taxon>Eukaryota</taxon>
        <taxon>Metazoa</taxon>
        <taxon>Spiralia</taxon>
        <taxon>Lophotrochozoa</taxon>
        <taxon>Mollusca</taxon>
        <taxon>Bivalvia</taxon>
        <taxon>Autobranchia</taxon>
        <taxon>Heteroconchia</taxon>
        <taxon>Euheterodonta</taxon>
        <taxon>Imparidentia</taxon>
        <taxon>Neoheterodontei</taxon>
        <taxon>Myida</taxon>
        <taxon>Dreissenoidea</taxon>
        <taxon>Dreissenidae</taxon>
        <taxon>Dreissena</taxon>
    </lineage>
</organism>
<sequence length="182" mass="21024">MRGRTHFRVHNTTKRIHNLTFHWVVENALGFCAYIVYDMRKEVRVDTPLSANKFALKEYVNSFPQGEEAVEHHKAKKEKMPTPTASTPTTKAELFSMMPADLAGKQLREQSARLRPLRPNLAHAKFSPRKEMSHDVLVWEVEQMEAAKKVVLMFIQQECQLVHNSNLQPSHHQLPSLPLSLY</sequence>
<name>A0A9D4HQ89_DREPO</name>
<dbReference type="EMBL" id="JAIWYP010000012">
    <property type="protein sequence ID" value="KAH3727494.1"/>
    <property type="molecule type" value="Genomic_DNA"/>
</dbReference>
<dbReference type="AlphaFoldDB" id="A0A9D4HQ89"/>
<dbReference type="Proteomes" id="UP000828390">
    <property type="component" value="Unassembled WGS sequence"/>
</dbReference>
<evidence type="ECO:0000313" key="1">
    <source>
        <dbReference type="EMBL" id="KAH3727494.1"/>
    </source>
</evidence>
<protein>
    <submittedName>
        <fullName evidence="1">Uncharacterized protein</fullName>
    </submittedName>
</protein>
<proteinExistence type="predicted"/>
<evidence type="ECO:0000313" key="2">
    <source>
        <dbReference type="Proteomes" id="UP000828390"/>
    </source>
</evidence>